<dbReference type="Pfam" id="PF00561">
    <property type="entry name" value="Abhydrolase_1"/>
    <property type="match status" value="1"/>
</dbReference>
<protein>
    <recommendedName>
        <fullName evidence="1">AB hydrolase-1 domain-containing protein</fullName>
    </recommendedName>
</protein>
<evidence type="ECO:0000313" key="2">
    <source>
        <dbReference type="EMBL" id="GLV54246.1"/>
    </source>
</evidence>
<organism evidence="2 3">
    <name type="scientific">Dictyobacter halimunensis</name>
    <dbReference type="NCBI Taxonomy" id="3026934"/>
    <lineage>
        <taxon>Bacteria</taxon>
        <taxon>Bacillati</taxon>
        <taxon>Chloroflexota</taxon>
        <taxon>Ktedonobacteria</taxon>
        <taxon>Ktedonobacterales</taxon>
        <taxon>Dictyobacteraceae</taxon>
        <taxon>Dictyobacter</taxon>
    </lineage>
</organism>
<dbReference type="SUPFAM" id="SSF53474">
    <property type="entry name" value="alpha/beta-Hydrolases"/>
    <property type="match status" value="1"/>
</dbReference>
<dbReference type="RefSeq" id="WP_338247952.1">
    <property type="nucleotide sequence ID" value="NZ_BSRI01000001.1"/>
</dbReference>
<sequence>MPFTKNEHAALWFTDQGSGPPLLLIPGGLFDPINGKRFWEIPGVVDHFVTQGYRVLVPDRRYSVGSTSAPFEIYSWEKEAADFAAVVHAAKEEAVSLVAGSNGCSAAIRFALAYPFLIRSFVLCWPVAPENGWLLEAIEYSAALVEQVGPAVYVDRLREQGVPRPGEKGAGFPFGFALLHDVNLVASFCSLDSHDAAQIIRESGQALLSGDLLRGVSVNDAAMLAAQSFPIGVIPAFPENPVHTLEIAQKLTDHIPGAQMLPGFPEPPTPRFAAVRTEFCTVLQEALESKRSRE</sequence>
<gene>
    <name evidence="2" type="ORF">KDH_10940</name>
</gene>
<accession>A0ABQ6FLX0</accession>
<proteinExistence type="predicted"/>
<dbReference type="InterPro" id="IPR029058">
    <property type="entry name" value="AB_hydrolase_fold"/>
</dbReference>
<evidence type="ECO:0000313" key="3">
    <source>
        <dbReference type="Proteomes" id="UP001344906"/>
    </source>
</evidence>
<dbReference type="Gene3D" id="3.40.50.1820">
    <property type="entry name" value="alpha/beta hydrolase"/>
    <property type="match status" value="1"/>
</dbReference>
<keyword evidence="3" id="KW-1185">Reference proteome</keyword>
<comment type="caution">
    <text evidence="2">The sequence shown here is derived from an EMBL/GenBank/DDBJ whole genome shotgun (WGS) entry which is preliminary data.</text>
</comment>
<feature type="domain" description="AB hydrolase-1" evidence="1">
    <location>
        <begin position="20"/>
        <end position="142"/>
    </location>
</feature>
<name>A0ABQ6FLX0_9CHLR</name>
<reference evidence="2 3" key="1">
    <citation type="submission" date="2023-02" db="EMBL/GenBank/DDBJ databases">
        <title>Dictyobacter halimunensis sp. nov., a new member of the class Ktedonobacteria from forest soil in a geothermal area.</title>
        <authorList>
            <person name="Rachmania M.K."/>
            <person name="Ningsih F."/>
            <person name="Sakai Y."/>
            <person name="Yabe S."/>
            <person name="Yokota A."/>
            <person name="Sjamsuridzal W."/>
        </authorList>
    </citation>
    <scope>NUCLEOTIDE SEQUENCE [LARGE SCALE GENOMIC DNA]</scope>
    <source>
        <strain evidence="2 3">S3.2.2.5</strain>
    </source>
</reference>
<dbReference type="EMBL" id="BSRI01000001">
    <property type="protein sequence ID" value="GLV54246.1"/>
    <property type="molecule type" value="Genomic_DNA"/>
</dbReference>
<dbReference type="Proteomes" id="UP001344906">
    <property type="component" value="Unassembled WGS sequence"/>
</dbReference>
<evidence type="ECO:0000259" key="1">
    <source>
        <dbReference type="Pfam" id="PF00561"/>
    </source>
</evidence>
<dbReference type="InterPro" id="IPR000073">
    <property type="entry name" value="AB_hydrolase_1"/>
</dbReference>